<feature type="compositionally biased region" description="Basic and acidic residues" evidence="1">
    <location>
        <begin position="113"/>
        <end position="126"/>
    </location>
</feature>
<sequence>MSENENRNRRPDEASKLPYISLLVLVAMIAGLLYVGYEYIADDAADVDQLLNTPVDPNARELQPVPENTDPAAVASTEQTENADVAIDDKSTPAPASDEELATATPRPEEEETPKKAEEKPVEKPKPVAVDPGGIEITHVVQAGETFYGIANRYNVRGTTLKGNNPTIQDESKDVKSGVTKIKIRVQAIHTVGPGDILRVVAAKYGVTVEQLMAANKKTQNITARGEKLIIPFPEKK</sequence>
<dbReference type="Proteomes" id="UP000541352">
    <property type="component" value="Unassembled WGS sequence"/>
</dbReference>
<dbReference type="Pfam" id="PF01476">
    <property type="entry name" value="LysM"/>
    <property type="match status" value="2"/>
</dbReference>
<dbReference type="PANTHER" id="PTHR33734:SF22">
    <property type="entry name" value="MEMBRANE-BOUND LYTIC MUREIN TRANSGLYCOSYLASE D"/>
    <property type="match status" value="1"/>
</dbReference>
<dbReference type="PROSITE" id="PS51782">
    <property type="entry name" value="LYSM"/>
    <property type="match status" value="1"/>
</dbReference>
<dbReference type="SUPFAM" id="SSF54106">
    <property type="entry name" value="LysM domain"/>
    <property type="match status" value="2"/>
</dbReference>
<dbReference type="PANTHER" id="PTHR33734">
    <property type="entry name" value="LYSM DOMAIN-CONTAINING GPI-ANCHORED PROTEIN 2"/>
    <property type="match status" value="1"/>
</dbReference>
<organism evidence="4 5">
    <name type="scientific">Runella defluvii</name>
    <dbReference type="NCBI Taxonomy" id="370973"/>
    <lineage>
        <taxon>Bacteria</taxon>
        <taxon>Pseudomonadati</taxon>
        <taxon>Bacteroidota</taxon>
        <taxon>Cytophagia</taxon>
        <taxon>Cytophagales</taxon>
        <taxon>Spirosomataceae</taxon>
        <taxon>Runella</taxon>
    </lineage>
</organism>
<dbReference type="SMART" id="SM00257">
    <property type="entry name" value="LysM"/>
    <property type="match status" value="2"/>
</dbReference>
<gene>
    <name evidence="4" type="ORF">FHS57_000692</name>
</gene>
<evidence type="ECO:0000313" key="5">
    <source>
        <dbReference type="Proteomes" id="UP000541352"/>
    </source>
</evidence>
<proteinExistence type="predicted"/>
<keyword evidence="5" id="KW-1185">Reference proteome</keyword>
<name>A0A7W5ZHI7_9BACT</name>
<evidence type="ECO:0000313" key="4">
    <source>
        <dbReference type="EMBL" id="MBB3836710.1"/>
    </source>
</evidence>
<dbReference type="Gene3D" id="3.10.350.10">
    <property type="entry name" value="LysM domain"/>
    <property type="match status" value="2"/>
</dbReference>
<dbReference type="CDD" id="cd00118">
    <property type="entry name" value="LysM"/>
    <property type="match status" value="2"/>
</dbReference>
<accession>A0A7W5ZHI7</accession>
<dbReference type="AlphaFoldDB" id="A0A7W5ZHI7"/>
<keyword evidence="2" id="KW-0472">Membrane</keyword>
<dbReference type="InterPro" id="IPR018392">
    <property type="entry name" value="LysM"/>
</dbReference>
<feature type="transmembrane region" description="Helical" evidence="2">
    <location>
        <begin position="17"/>
        <end position="37"/>
    </location>
</feature>
<keyword evidence="2" id="KW-0812">Transmembrane</keyword>
<reference evidence="4 5" key="1">
    <citation type="submission" date="2020-08" db="EMBL/GenBank/DDBJ databases">
        <title>Genomic Encyclopedia of Type Strains, Phase IV (KMG-IV): sequencing the most valuable type-strain genomes for metagenomic binning, comparative biology and taxonomic classification.</title>
        <authorList>
            <person name="Goeker M."/>
        </authorList>
    </citation>
    <scope>NUCLEOTIDE SEQUENCE [LARGE SCALE GENOMIC DNA]</scope>
    <source>
        <strain evidence="4 5">DSM 17976</strain>
    </source>
</reference>
<dbReference type="RefSeq" id="WP_183971484.1">
    <property type="nucleotide sequence ID" value="NZ_JACIBY010000001.1"/>
</dbReference>
<dbReference type="EMBL" id="JACIBY010000001">
    <property type="protein sequence ID" value="MBB3836710.1"/>
    <property type="molecule type" value="Genomic_DNA"/>
</dbReference>
<comment type="caution">
    <text evidence="4">The sequence shown here is derived from an EMBL/GenBank/DDBJ whole genome shotgun (WGS) entry which is preliminary data.</text>
</comment>
<evidence type="ECO:0000259" key="3">
    <source>
        <dbReference type="PROSITE" id="PS51782"/>
    </source>
</evidence>
<dbReference type="InterPro" id="IPR036779">
    <property type="entry name" value="LysM_dom_sf"/>
</dbReference>
<evidence type="ECO:0000256" key="1">
    <source>
        <dbReference type="SAM" id="MobiDB-lite"/>
    </source>
</evidence>
<feature type="region of interest" description="Disordered" evidence="1">
    <location>
        <begin position="55"/>
        <end position="131"/>
    </location>
</feature>
<feature type="domain" description="LysM" evidence="3">
    <location>
        <begin position="188"/>
        <end position="237"/>
    </location>
</feature>
<keyword evidence="2" id="KW-1133">Transmembrane helix</keyword>
<evidence type="ECO:0000256" key="2">
    <source>
        <dbReference type="SAM" id="Phobius"/>
    </source>
</evidence>
<protein>
    <submittedName>
        <fullName evidence="4">LysM repeat protein</fullName>
    </submittedName>
</protein>